<evidence type="ECO:0000256" key="19">
    <source>
        <dbReference type="PIRSR" id="PIRSR038147-1"/>
    </source>
</evidence>
<accession>A0AAF0ENV6</accession>
<dbReference type="Pfam" id="PF01163">
    <property type="entry name" value="RIO1"/>
    <property type="match status" value="1"/>
</dbReference>
<dbReference type="EC" id="2.7.11.1" evidence="4 18"/>
<dbReference type="InterPro" id="IPR018934">
    <property type="entry name" value="RIO_dom"/>
</dbReference>
<feature type="binding site" evidence="21">
    <location>
        <position position="357"/>
    </location>
    <ligand>
        <name>Mg(2+)</name>
        <dbReference type="ChEBI" id="CHEBI:18420"/>
    </ligand>
</feature>
<feature type="active site" description="4-aspartylphosphate intermediate" evidence="19">
    <location>
        <position position="357"/>
    </location>
</feature>
<evidence type="ECO:0000256" key="1">
    <source>
        <dbReference type="ARBA" id="ARBA00001946"/>
    </source>
</evidence>
<dbReference type="Gene3D" id="1.10.510.10">
    <property type="entry name" value="Transferase(Phosphotransferase) domain 1"/>
    <property type="match status" value="1"/>
</dbReference>
<dbReference type="AlphaFoldDB" id="A0AAF0ENV6"/>
<comment type="similarity">
    <text evidence="3 18">Belongs to the protein kinase superfamily. RIO-type Ser/Thr kinase family.</text>
</comment>
<evidence type="ECO:0000256" key="15">
    <source>
        <dbReference type="ARBA" id="ARBA00022842"/>
    </source>
</evidence>
<evidence type="ECO:0000256" key="17">
    <source>
        <dbReference type="ARBA" id="ARBA00048679"/>
    </source>
</evidence>
<feature type="active site" description="Proton acceptor" evidence="19">
    <location>
        <position position="340"/>
    </location>
</feature>
<evidence type="ECO:0000256" key="21">
    <source>
        <dbReference type="PIRSR" id="PIRSR038147-3"/>
    </source>
</evidence>
<comment type="subcellular location">
    <subcellularLocation>
        <location evidence="2">Cytoplasm</location>
    </subcellularLocation>
</comment>
<name>A0AAF0ENV6_9BASI</name>
<feature type="binding site" evidence="21">
    <location>
        <position position="345"/>
    </location>
    <ligand>
        <name>Mg(2+)</name>
        <dbReference type="ChEBI" id="CHEBI:18420"/>
    </ligand>
</feature>
<evidence type="ECO:0000256" key="14">
    <source>
        <dbReference type="ARBA" id="ARBA00022840"/>
    </source>
</evidence>
<dbReference type="GO" id="GO:0042254">
    <property type="term" value="P:ribosome biogenesis"/>
    <property type="evidence" value="ECO:0007669"/>
    <property type="project" value="UniProtKB-KW"/>
</dbReference>
<dbReference type="GO" id="GO:0016787">
    <property type="term" value="F:hydrolase activity"/>
    <property type="evidence" value="ECO:0007669"/>
    <property type="project" value="UniProtKB-KW"/>
</dbReference>
<dbReference type="InterPro" id="IPR017407">
    <property type="entry name" value="Ser/Thr_kinase_Rio1"/>
</dbReference>
<dbReference type="InterPro" id="IPR018935">
    <property type="entry name" value="RIO_kinase_CS"/>
</dbReference>
<evidence type="ECO:0000256" key="18">
    <source>
        <dbReference type="PIRNR" id="PIRNR038147"/>
    </source>
</evidence>
<dbReference type="InterPro" id="IPR051272">
    <property type="entry name" value="RIO-type_Ser/Thr_kinase"/>
</dbReference>
<reference evidence="24" key="1">
    <citation type="submission" date="2023-03" db="EMBL/GenBank/DDBJ databases">
        <title>Mating type loci evolution in Malassezia.</title>
        <authorList>
            <person name="Coelho M.A."/>
        </authorList>
    </citation>
    <scope>NUCLEOTIDE SEQUENCE</scope>
    <source>
        <strain evidence="24">CBS 11721</strain>
    </source>
</reference>
<evidence type="ECO:0000256" key="4">
    <source>
        <dbReference type="ARBA" id="ARBA00012513"/>
    </source>
</evidence>
<evidence type="ECO:0000256" key="5">
    <source>
        <dbReference type="ARBA" id="ARBA00016038"/>
    </source>
</evidence>
<evidence type="ECO:0000256" key="2">
    <source>
        <dbReference type="ARBA" id="ARBA00004496"/>
    </source>
</evidence>
<feature type="binding site" evidence="20">
    <location>
        <position position="221"/>
    </location>
    <ligand>
        <name>ATP</name>
        <dbReference type="ChEBI" id="CHEBI:30616"/>
    </ligand>
</feature>
<dbReference type="Gene3D" id="3.30.200.20">
    <property type="entry name" value="Phosphorylase Kinase, domain 1"/>
    <property type="match status" value="1"/>
</dbReference>
<dbReference type="InterPro" id="IPR011009">
    <property type="entry name" value="Kinase-like_dom_sf"/>
</dbReference>
<feature type="region of interest" description="Disordered" evidence="22">
    <location>
        <begin position="501"/>
        <end position="601"/>
    </location>
</feature>
<keyword evidence="13" id="KW-0378">Hydrolase</keyword>
<evidence type="ECO:0000256" key="11">
    <source>
        <dbReference type="ARBA" id="ARBA00022741"/>
    </source>
</evidence>
<keyword evidence="12 18" id="KW-0418">Kinase</keyword>
<keyword evidence="8 18" id="KW-0723">Serine/threonine-protein kinase</keyword>
<keyword evidence="25" id="KW-1185">Reference proteome</keyword>
<keyword evidence="7" id="KW-0690">Ribosome biogenesis</keyword>
<comment type="catalytic activity">
    <reaction evidence="17 18">
        <text>L-seryl-[protein] + ATP = O-phospho-L-seryl-[protein] + ADP + H(+)</text>
        <dbReference type="Rhea" id="RHEA:17989"/>
        <dbReference type="Rhea" id="RHEA-COMP:9863"/>
        <dbReference type="Rhea" id="RHEA-COMP:11604"/>
        <dbReference type="ChEBI" id="CHEBI:15378"/>
        <dbReference type="ChEBI" id="CHEBI:29999"/>
        <dbReference type="ChEBI" id="CHEBI:30616"/>
        <dbReference type="ChEBI" id="CHEBI:83421"/>
        <dbReference type="ChEBI" id="CHEBI:456216"/>
        <dbReference type="EC" id="2.7.11.1"/>
    </reaction>
</comment>
<dbReference type="CDD" id="cd05147">
    <property type="entry name" value="RIO1_euk"/>
    <property type="match status" value="1"/>
</dbReference>
<protein>
    <recommendedName>
        <fullName evidence="5 18">Serine/threonine-protein kinase RIO1</fullName>
        <ecNumber evidence="4 18">2.7.11.1</ecNumber>
    </recommendedName>
</protein>
<dbReference type="FunFam" id="3.30.200.20:FF:000148">
    <property type="entry name" value="Serine/threonine-protein kinase RIO1"/>
    <property type="match status" value="1"/>
</dbReference>
<dbReference type="Proteomes" id="UP001219933">
    <property type="component" value="Chromosome 1"/>
</dbReference>
<dbReference type="PIRSF" id="PIRSF038147">
    <property type="entry name" value="Ser/Thr_PK_RIO1"/>
    <property type="match status" value="1"/>
</dbReference>
<evidence type="ECO:0000256" key="12">
    <source>
        <dbReference type="ARBA" id="ARBA00022777"/>
    </source>
</evidence>
<evidence type="ECO:0000256" key="22">
    <source>
        <dbReference type="SAM" id="MobiDB-lite"/>
    </source>
</evidence>
<keyword evidence="10" id="KW-0479">Metal-binding</keyword>
<dbReference type="GO" id="GO:0046872">
    <property type="term" value="F:metal ion binding"/>
    <property type="evidence" value="ECO:0007669"/>
    <property type="project" value="UniProtKB-KW"/>
</dbReference>
<evidence type="ECO:0000313" key="24">
    <source>
        <dbReference type="EMBL" id="WFD34098.1"/>
    </source>
</evidence>
<evidence type="ECO:0000256" key="7">
    <source>
        <dbReference type="ARBA" id="ARBA00022517"/>
    </source>
</evidence>
<evidence type="ECO:0000256" key="6">
    <source>
        <dbReference type="ARBA" id="ARBA00022490"/>
    </source>
</evidence>
<dbReference type="SUPFAM" id="SSF56112">
    <property type="entry name" value="Protein kinase-like (PK-like)"/>
    <property type="match status" value="1"/>
</dbReference>
<organism evidence="24 25">
    <name type="scientific">Malassezia cuniculi</name>
    <dbReference type="NCBI Taxonomy" id="948313"/>
    <lineage>
        <taxon>Eukaryota</taxon>
        <taxon>Fungi</taxon>
        <taxon>Dikarya</taxon>
        <taxon>Basidiomycota</taxon>
        <taxon>Ustilaginomycotina</taxon>
        <taxon>Malasseziomycetes</taxon>
        <taxon>Malasseziales</taxon>
        <taxon>Malasseziaceae</taxon>
        <taxon>Malassezia</taxon>
    </lineage>
</organism>
<dbReference type="SMART" id="SM00090">
    <property type="entry name" value="RIO"/>
    <property type="match status" value="1"/>
</dbReference>
<dbReference type="EMBL" id="CP119877">
    <property type="protein sequence ID" value="WFD34098.1"/>
    <property type="molecule type" value="Genomic_DNA"/>
</dbReference>
<sequence>MSEQVSARDAISSDARVDDLESLSSSDSEWSDLDAELGNVEDGDWELARGDFTKQYNRARQLSSALQPKDTPQSATALPAINRVRQAKVAPEETIVSASAAATAAAHASKTEAQISALAKYASRVRIDSAYDPSAVAGGSVDARVPRKTNRLDVVRHKDKADRATLQQVLDPRTMVILYKMINRGLLAMINGCISTGKEANVYHATTPATEDAPAGQAAVKIYKTSILVFKDRDRYVSGEFRFRHGYARHNPRKMVRLWAEKEMRNLRRMVQAGLRSPKPIELRDHVLVMEFLGDDDGWASPRLKDVEEDLSLERWTELYCELLVMVHRMYHECRLVHADLSEYNILYHEGHLWIIDVSQSVEHDHPRAFDFLREDISHVEDYFGKRGVNTLGLRQTFHFVVRDTPSGDDVEAALHRDLDAMLHDQSNAPQGLVSSLLDTALQEDIDHANAHEEAVFRQSFIPRTLEDVYDPERDASIVRAGGVQSLIYAGVTGMDQVGEQPAAEAASRAPDGGDEQKASGAGASEGGNNDEDGDDSDDDDSDADGSSASSSEGAPDPAALRDMRKAHKKEVKAANRERRKTKMPKAEKKRRMKKSTNRKK</sequence>
<evidence type="ECO:0000313" key="25">
    <source>
        <dbReference type="Proteomes" id="UP001219933"/>
    </source>
</evidence>
<gene>
    <name evidence="24" type="primary">rio1</name>
    <name evidence="24" type="ORF">MCUN1_000930</name>
</gene>
<keyword evidence="15" id="KW-0460">Magnesium</keyword>
<comment type="catalytic activity">
    <reaction evidence="16 18">
        <text>L-threonyl-[protein] + ATP = O-phospho-L-threonyl-[protein] + ADP + H(+)</text>
        <dbReference type="Rhea" id="RHEA:46608"/>
        <dbReference type="Rhea" id="RHEA-COMP:11060"/>
        <dbReference type="Rhea" id="RHEA-COMP:11605"/>
        <dbReference type="ChEBI" id="CHEBI:15378"/>
        <dbReference type="ChEBI" id="CHEBI:30013"/>
        <dbReference type="ChEBI" id="CHEBI:30616"/>
        <dbReference type="ChEBI" id="CHEBI:61977"/>
        <dbReference type="ChEBI" id="CHEBI:456216"/>
        <dbReference type="EC" id="2.7.11.1"/>
    </reaction>
</comment>
<dbReference type="PROSITE" id="PS01245">
    <property type="entry name" value="RIO1"/>
    <property type="match status" value="1"/>
</dbReference>
<evidence type="ECO:0000256" key="10">
    <source>
        <dbReference type="ARBA" id="ARBA00022723"/>
    </source>
</evidence>
<evidence type="ECO:0000256" key="13">
    <source>
        <dbReference type="ARBA" id="ARBA00022801"/>
    </source>
</evidence>
<keyword evidence="6" id="KW-0963">Cytoplasm</keyword>
<proteinExistence type="inferred from homology"/>
<evidence type="ECO:0000256" key="20">
    <source>
        <dbReference type="PIRSR" id="PIRSR038147-2"/>
    </source>
</evidence>
<keyword evidence="14 18" id="KW-0067">ATP-binding</keyword>
<dbReference type="PANTHER" id="PTHR45723">
    <property type="entry name" value="SERINE/THREONINE-PROTEIN KINASE RIO1"/>
    <property type="match status" value="1"/>
</dbReference>
<dbReference type="GO" id="GO:0004674">
    <property type="term" value="F:protein serine/threonine kinase activity"/>
    <property type="evidence" value="ECO:0007669"/>
    <property type="project" value="UniProtKB-KW"/>
</dbReference>
<dbReference type="GO" id="GO:0005737">
    <property type="term" value="C:cytoplasm"/>
    <property type="evidence" value="ECO:0007669"/>
    <property type="project" value="UniProtKB-SubCell"/>
</dbReference>
<feature type="binding site" evidence="20">
    <location>
        <position position="293"/>
    </location>
    <ligand>
        <name>ATP</name>
        <dbReference type="ChEBI" id="CHEBI:30616"/>
    </ligand>
</feature>
<dbReference type="InterPro" id="IPR000687">
    <property type="entry name" value="RIO_kinase"/>
</dbReference>
<keyword evidence="11 18" id="KW-0547">Nucleotide-binding</keyword>
<evidence type="ECO:0000256" key="9">
    <source>
        <dbReference type="ARBA" id="ARBA00022679"/>
    </source>
</evidence>
<feature type="region of interest" description="Disordered" evidence="22">
    <location>
        <begin position="1"/>
        <end position="35"/>
    </location>
</feature>
<comment type="cofactor">
    <cofactor evidence="1 21">
        <name>Mg(2+)</name>
        <dbReference type="ChEBI" id="CHEBI:18420"/>
    </cofactor>
</comment>
<feature type="compositionally biased region" description="Basic residues" evidence="22">
    <location>
        <begin position="578"/>
        <end position="601"/>
    </location>
</feature>
<evidence type="ECO:0000256" key="3">
    <source>
        <dbReference type="ARBA" id="ARBA00009196"/>
    </source>
</evidence>
<feature type="domain" description="RIO kinase" evidence="23">
    <location>
        <begin position="159"/>
        <end position="403"/>
    </location>
</feature>
<evidence type="ECO:0000259" key="23">
    <source>
        <dbReference type="SMART" id="SM00090"/>
    </source>
</evidence>
<feature type="compositionally biased region" description="Acidic residues" evidence="22">
    <location>
        <begin position="529"/>
        <end position="544"/>
    </location>
</feature>
<dbReference type="GO" id="GO:0005524">
    <property type="term" value="F:ATP binding"/>
    <property type="evidence" value="ECO:0007669"/>
    <property type="project" value="UniProtKB-KW"/>
</dbReference>
<evidence type="ECO:0000256" key="16">
    <source>
        <dbReference type="ARBA" id="ARBA00047899"/>
    </source>
</evidence>
<keyword evidence="9 18" id="KW-0808">Transferase</keyword>
<feature type="compositionally biased region" description="Low complexity" evidence="22">
    <location>
        <begin position="545"/>
        <end position="559"/>
    </location>
</feature>
<evidence type="ECO:0000256" key="8">
    <source>
        <dbReference type="ARBA" id="ARBA00022527"/>
    </source>
</evidence>